<sequence length="227" mass="25850">MIARRTGMGDRTTAAGHVDVSEKRRRPSQERAVQTVERLLDVAGELLAEVGIERISTNMICARARMTPPALYRYFKDKYAILEALGRRLLDRQNEVLFEWLAQNERHGVAGMSAALEDLFSRNAEVTGAQAGAVWILRALRAVPQLAHVRLESQRMVTDRFVEICVREYPQIDRERLWRRLRIATDFSFALEEMLHEETLIPAEVMIAEAAEILRHALADLIAGEDD</sequence>
<accession>A0A2W5QR32</accession>
<dbReference type="Gene3D" id="1.10.357.10">
    <property type="entry name" value="Tetracycline Repressor, domain 2"/>
    <property type="match status" value="1"/>
</dbReference>
<dbReference type="GO" id="GO:0000976">
    <property type="term" value="F:transcription cis-regulatory region binding"/>
    <property type="evidence" value="ECO:0007669"/>
    <property type="project" value="TreeGrafter"/>
</dbReference>
<dbReference type="Proteomes" id="UP000249229">
    <property type="component" value="Unassembled WGS sequence"/>
</dbReference>
<dbReference type="EMBL" id="QFQI01000005">
    <property type="protein sequence ID" value="PZQ60407.1"/>
    <property type="molecule type" value="Genomic_DNA"/>
</dbReference>
<evidence type="ECO:0000259" key="4">
    <source>
        <dbReference type="PROSITE" id="PS50977"/>
    </source>
</evidence>
<organism evidence="5 6">
    <name type="scientific">Sphingomonas taxi</name>
    <dbReference type="NCBI Taxonomy" id="1549858"/>
    <lineage>
        <taxon>Bacteria</taxon>
        <taxon>Pseudomonadati</taxon>
        <taxon>Pseudomonadota</taxon>
        <taxon>Alphaproteobacteria</taxon>
        <taxon>Sphingomonadales</taxon>
        <taxon>Sphingomonadaceae</taxon>
        <taxon>Sphingomonas</taxon>
    </lineage>
</organism>
<dbReference type="InterPro" id="IPR009057">
    <property type="entry name" value="Homeodomain-like_sf"/>
</dbReference>
<feature type="domain" description="HTH tetR-type" evidence="4">
    <location>
        <begin position="33"/>
        <end position="93"/>
    </location>
</feature>
<reference evidence="5 6" key="1">
    <citation type="submission" date="2017-08" db="EMBL/GenBank/DDBJ databases">
        <title>Infants hospitalized years apart are colonized by the same room-sourced microbial strains.</title>
        <authorList>
            <person name="Brooks B."/>
            <person name="Olm M.R."/>
            <person name="Firek B.A."/>
            <person name="Baker R."/>
            <person name="Thomas B.C."/>
            <person name="Morowitz M.J."/>
            <person name="Banfield J.F."/>
        </authorList>
    </citation>
    <scope>NUCLEOTIDE SEQUENCE [LARGE SCALE GENOMIC DNA]</scope>
    <source>
        <strain evidence="5">S2_005_001_R1_22</strain>
    </source>
</reference>
<gene>
    <name evidence="5" type="ORF">DI544_08290</name>
</gene>
<dbReference type="PROSITE" id="PS50977">
    <property type="entry name" value="HTH_TETR_2"/>
    <property type="match status" value="1"/>
</dbReference>
<keyword evidence="1 2" id="KW-0238">DNA-binding</keyword>
<evidence type="ECO:0000256" key="1">
    <source>
        <dbReference type="ARBA" id="ARBA00023125"/>
    </source>
</evidence>
<dbReference type="GO" id="GO:0003700">
    <property type="term" value="F:DNA-binding transcription factor activity"/>
    <property type="evidence" value="ECO:0007669"/>
    <property type="project" value="TreeGrafter"/>
</dbReference>
<name>A0A2W5QR32_9SPHN</name>
<evidence type="ECO:0000256" key="3">
    <source>
        <dbReference type="SAM" id="MobiDB-lite"/>
    </source>
</evidence>
<dbReference type="InterPro" id="IPR001647">
    <property type="entry name" value="HTH_TetR"/>
</dbReference>
<dbReference type="PANTHER" id="PTHR30055">
    <property type="entry name" value="HTH-TYPE TRANSCRIPTIONAL REGULATOR RUTR"/>
    <property type="match status" value="1"/>
</dbReference>
<dbReference type="InterPro" id="IPR050109">
    <property type="entry name" value="HTH-type_TetR-like_transc_reg"/>
</dbReference>
<comment type="caution">
    <text evidence="5">The sequence shown here is derived from an EMBL/GenBank/DDBJ whole genome shotgun (WGS) entry which is preliminary data.</text>
</comment>
<evidence type="ECO:0000313" key="6">
    <source>
        <dbReference type="Proteomes" id="UP000249229"/>
    </source>
</evidence>
<proteinExistence type="predicted"/>
<evidence type="ECO:0000256" key="2">
    <source>
        <dbReference type="PROSITE-ProRule" id="PRU00335"/>
    </source>
</evidence>
<dbReference type="PANTHER" id="PTHR30055:SF226">
    <property type="entry name" value="HTH-TYPE TRANSCRIPTIONAL REGULATOR PKSA"/>
    <property type="match status" value="1"/>
</dbReference>
<dbReference type="PRINTS" id="PR00455">
    <property type="entry name" value="HTHTETR"/>
</dbReference>
<dbReference type="AlphaFoldDB" id="A0A2W5QR32"/>
<feature type="region of interest" description="Disordered" evidence="3">
    <location>
        <begin position="1"/>
        <end position="30"/>
    </location>
</feature>
<evidence type="ECO:0000313" key="5">
    <source>
        <dbReference type="EMBL" id="PZQ60407.1"/>
    </source>
</evidence>
<protein>
    <submittedName>
        <fullName evidence="5">TetR/AcrR family transcriptional regulator</fullName>
    </submittedName>
</protein>
<feature type="DNA-binding region" description="H-T-H motif" evidence="2">
    <location>
        <begin position="56"/>
        <end position="75"/>
    </location>
</feature>
<dbReference type="Pfam" id="PF00440">
    <property type="entry name" value="TetR_N"/>
    <property type="match status" value="1"/>
</dbReference>
<dbReference type="SUPFAM" id="SSF46689">
    <property type="entry name" value="Homeodomain-like"/>
    <property type="match status" value="1"/>
</dbReference>